<protein>
    <submittedName>
        <fullName evidence="6">Uncharacterized protein LOC116196423</fullName>
    </submittedName>
</protein>
<accession>A0A218WI29</accession>
<organism evidence="3 4">
    <name type="scientific">Punica granatum</name>
    <name type="common">Pomegranate</name>
    <dbReference type="NCBI Taxonomy" id="22663"/>
    <lineage>
        <taxon>Eukaryota</taxon>
        <taxon>Viridiplantae</taxon>
        <taxon>Streptophyta</taxon>
        <taxon>Embryophyta</taxon>
        <taxon>Tracheophyta</taxon>
        <taxon>Spermatophyta</taxon>
        <taxon>Magnoliopsida</taxon>
        <taxon>eudicotyledons</taxon>
        <taxon>Gunneridae</taxon>
        <taxon>Pentapetalae</taxon>
        <taxon>rosids</taxon>
        <taxon>malvids</taxon>
        <taxon>Myrtales</taxon>
        <taxon>Lythraceae</taxon>
        <taxon>Punica</taxon>
    </lineage>
</organism>
<evidence type="ECO:0000313" key="5">
    <source>
        <dbReference type="Proteomes" id="UP000515151"/>
    </source>
</evidence>
<dbReference type="OrthoDB" id="1909968at2759"/>
<dbReference type="InterPro" id="IPR035892">
    <property type="entry name" value="C2_domain_sf"/>
</dbReference>
<dbReference type="AlphaFoldDB" id="A0A218WI29"/>
<reference evidence="5" key="3">
    <citation type="journal article" date="2020" name="Plant Biotechnol. J.">
        <title>The pomegranate (Punica granatum L.) draft genome dissects genetic divergence between soft- and hard-seeded cultivars.</title>
        <authorList>
            <person name="Luo X."/>
            <person name="Li H."/>
            <person name="Wu Z."/>
            <person name="Yao W."/>
            <person name="Zhao P."/>
            <person name="Cao D."/>
            <person name="Yu H."/>
            <person name="Li K."/>
            <person name="Poudel K."/>
            <person name="Zhao D."/>
            <person name="Zhang F."/>
            <person name="Xia X."/>
            <person name="Chen L."/>
            <person name="Wang Q."/>
            <person name="Jing D."/>
            <person name="Cao S."/>
        </authorList>
    </citation>
    <scope>NUCLEOTIDE SEQUENCE [LARGE SCALE GENOMIC DNA]</scope>
</reference>
<dbReference type="Proteomes" id="UP000197138">
    <property type="component" value="Unassembled WGS sequence"/>
</dbReference>
<evidence type="ECO:0000313" key="3">
    <source>
        <dbReference type="EMBL" id="OWM71662.1"/>
    </source>
</evidence>
<keyword evidence="5" id="KW-1185">Reference proteome</keyword>
<dbReference type="GeneID" id="116196423"/>
<reference evidence="4" key="1">
    <citation type="journal article" date="2017" name="Plant J.">
        <title>The pomegranate (Punica granatum L.) genome and the genomics of punicalagin biosynthesis.</title>
        <authorList>
            <person name="Qin G."/>
            <person name="Xu C."/>
            <person name="Ming R."/>
            <person name="Tang H."/>
            <person name="Guyot R."/>
            <person name="Kramer E.M."/>
            <person name="Hu Y."/>
            <person name="Yi X."/>
            <person name="Qi Y."/>
            <person name="Xu X."/>
            <person name="Gao Z."/>
            <person name="Pan H."/>
            <person name="Jian J."/>
            <person name="Tian Y."/>
            <person name="Yue Z."/>
            <person name="Xu Y."/>
        </authorList>
    </citation>
    <scope>NUCLEOTIDE SEQUENCE [LARGE SCALE GENOMIC DNA]</scope>
    <source>
        <strain evidence="4">cv. Dabenzi</strain>
    </source>
</reference>
<dbReference type="Gene3D" id="2.60.40.150">
    <property type="entry name" value="C2 domain"/>
    <property type="match status" value="1"/>
</dbReference>
<feature type="region of interest" description="Disordered" evidence="1">
    <location>
        <begin position="296"/>
        <end position="319"/>
    </location>
</feature>
<dbReference type="PANTHER" id="PTHR32246">
    <property type="entry name" value="INGRESSION PROTEIN FIC1"/>
    <property type="match status" value="1"/>
</dbReference>
<evidence type="ECO:0000259" key="2">
    <source>
        <dbReference type="PROSITE" id="PS50004"/>
    </source>
</evidence>
<proteinExistence type="predicted"/>
<dbReference type="GO" id="GO:0006952">
    <property type="term" value="P:defense response"/>
    <property type="evidence" value="ECO:0007669"/>
    <property type="project" value="InterPro"/>
</dbReference>
<reference evidence="6" key="4">
    <citation type="submission" date="2025-04" db="UniProtKB">
        <authorList>
            <consortium name="RefSeq"/>
        </authorList>
    </citation>
    <scope>IDENTIFICATION</scope>
    <source>
        <tissue evidence="6">Leaf</tissue>
    </source>
</reference>
<sequence length="353" mass="38396">MAPQVSTGRLLELSLISAQDLAPVSKSMRTYAVAWVTPDRKLTTRVDENGAANPTWNEKFVFRVDDAALESNTSEVTIEIYALTWLRVVLTGIVRARLSDLVPPSARKLNRNVTATRFFTLQIARPSGRPQGTMNIGVSLINAPLRSMPLQSEVSVTTYGATEVTVKGKEKNLPVKDQRNPNNKKIQLWRSHSERTDDRFCPYYPASSVYNESMVNGSQVGLRHRGAGSVVGMGSLVSSIGPSASIVAAAIAKGIYPRRANAYNDDGGSSILLETMAETESAEGLKTKIDRWRTELPPLYDRKSGKPNPRGGHARRRRHSDGGAGLFSCFGNAYGCEFAISCGGGGGNKKKHK</sequence>
<dbReference type="SUPFAM" id="SSF49562">
    <property type="entry name" value="C2 domain (Calcium/lipid-binding domain, CaLB)"/>
    <property type="match status" value="1"/>
</dbReference>
<dbReference type="SMART" id="SM00239">
    <property type="entry name" value="C2"/>
    <property type="match status" value="1"/>
</dbReference>
<dbReference type="InterPro" id="IPR044750">
    <property type="entry name" value="C2_SRC2/BAP"/>
</dbReference>
<evidence type="ECO:0000256" key="1">
    <source>
        <dbReference type="SAM" id="MobiDB-lite"/>
    </source>
</evidence>
<dbReference type="Proteomes" id="UP000515151">
    <property type="component" value="Chromosome 2"/>
</dbReference>
<dbReference type="CDD" id="cd04051">
    <property type="entry name" value="C2_SRC2_like"/>
    <property type="match status" value="1"/>
</dbReference>
<gene>
    <name evidence="6" type="primary">LOC116196423</name>
    <name evidence="3" type="ORF">CDL15_Pgr005850</name>
</gene>
<dbReference type="PANTHER" id="PTHR32246:SF103">
    <property type="entry name" value="CALCIUM-DEPENDENT LIPID-BINDING (CALB DOMAIN) FAMILY PROTEIN"/>
    <property type="match status" value="1"/>
</dbReference>
<dbReference type="Pfam" id="PF00168">
    <property type="entry name" value="C2"/>
    <property type="match status" value="1"/>
</dbReference>
<reference evidence="3" key="2">
    <citation type="submission" date="2017-06" db="EMBL/GenBank/DDBJ databases">
        <title>The pomegranate genome and the genomics of punicalagin biosynthesis.</title>
        <authorList>
            <person name="Xu C."/>
        </authorList>
    </citation>
    <scope>NUCLEOTIDE SEQUENCE [LARGE SCALE GENOMIC DNA]</scope>
    <source>
        <tissue evidence="3">Fresh leaf</tissue>
    </source>
</reference>
<dbReference type="RefSeq" id="XP_031381988.1">
    <property type="nucleotide sequence ID" value="XM_031526128.1"/>
</dbReference>
<name>A0A218WI29_PUNGR</name>
<evidence type="ECO:0000313" key="4">
    <source>
        <dbReference type="Proteomes" id="UP000197138"/>
    </source>
</evidence>
<dbReference type="InterPro" id="IPR000008">
    <property type="entry name" value="C2_dom"/>
</dbReference>
<feature type="domain" description="C2" evidence="2">
    <location>
        <begin position="1"/>
        <end position="113"/>
    </location>
</feature>
<dbReference type="EMBL" id="MTKT01004399">
    <property type="protein sequence ID" value="OWM71662.1"/>
    <property type="molecule type" value="Genomic_DNA"/>
</dbReference>
<evidence type="ECO:0000313" key="6">
    <source>
        <dbReference type="RefSeq" id="XP_031381988.1"/>
    </source>
</evidence>
<dbReference type="PROSITE" id="PS50004">
    <property type="entry name" value="C2"/>
    <property type="match status" value="1"/>
</dbReference>